<dbReference type="RefSeq" id="WP_121887085.1">
    <property type="nucleotide sequence ID" value="NZ_PENI01000001.1"/>
</dbReference>
<gene>
    <name evidence="2" type="ORF">CTZ28_00030</name>
</gene>
<name>A0A3M0IKF1_9ACTN</name>
<organism evidence="2 3">
    <name type="scientific">Streptomyces shenzhenensis</name>
    <dbReference type="NCBI Taxonomy" id="943815"/>
    <lineage>
        <taxon>Bacteria</taxon>
        <taxon>Bacillati</taxon>
        <taxon>Actinomycetota</taxon>
        <taxon>Actinomycetes</taxon>
        <taxon>Kitasatosporales</taxon>
        <taxon>Streptomycetaceae</taxon>
        <taxon>Streptomyces</taxon>
    </lineage>
</organism>
<evidence type="ECO:0000313" key="2">
    <source>
        <dbReference type="EMBL" id="RMB87413.1"/>
    </source>
</evidence>
<protein>
    <recommendedName>
        <fullName evidence="1">DNA primase/polymerase bifunctional N-terminal domain-containing protein</fullName>
    </recommendedName>
</protein>
<evidence type="ECO:0000259" key="1">
    <source>
        <dbReference type="Pfam" id="PF09250"/>
    </source>
</evidence>
<feature type="domain" description="DNA primase/polymerase bifunctional N-terminal" evidence="1">
    <location>
        <begin position="10"/>
        <end position="137"/>
    </location>
</feature>
<keyword evidence="3" id="KW-1185">Reference proteome</keyword>
<dbReference type="Proteomes" id="UP000270471">
    <property type="component" value="Unassembled WGS sequence"/>
</dbReference>
<dbReference type="EMBL" id="PENI01000001">
    <property type="protein sequence ID" value="RMB87413.1"/>
    <property type="molecule type" value="Genomic_DNA"/>
</dbReference>
<dbReference type="OrthoDB" id="4350531at2"/>
<dbReference type="InterPro" id="IPR015330">
    <property type="entry name" value="DNA_primase/pol_bifunc_N"/>
</dbReference>
<evidence type="ECO:0000313" key="3">
    <source>
        <dbReference type="Proteomes" id="UP000270471"/>
    </source>
</evidence>
<proteinExistence type="predicted"/>
<accession>A0A3M0IKF1</accession>
<reference evidence="2 3" key="1">
    <citation type="submission" date="2017-11" db="EMBL/GenBank/DDBJ databases">
        <title>Draft genome of actinobacteria isolated from guarana (Paullinia cupana (Mart.) Ducke.</title>
        <authorList>
            <person name="Siqueira K.A."/>
            <person name="Liotti R.G."/>
            <person name="Mendes T.A.O."/>
            <person name="Soares M.A."/>
        </authorList>
    </citation>
    <scope>NUCLEOTIDE SEQUENCE [LARGE SCALE GENOMIC DNA]</scope>
    <source>
        <strain evidence="2 3">193</strain>
    </source>
</reference>
<sequence>MQRITRRGIEWLSAAADDPEGCRATWIDDPRAPYMLPTGRYFDVVTVDQRVGMETFDQLLRRGLPFGPTVLDHKAQRVGFFLGSRSQETFLHYLGREEGPAPAYRYLSRGSAVVVPGPIPLRGDRYEWLRAPARRPMANPLRPVALATMLVASAELLARVDRYGERYRAADTFGLSAIEGAPIDGAG</sequence>
<dbReference type="Pfam" id="PF09250">
    <property type="entry name" value="Prim-Pol"/>
    <property type="match status" value="1"/>
</dbReference>
<comment type="caution">
    <text evidence="2">The sequence shown here is derived from an EMBL/GenBank/DDBJ whole genome shotgun (WGS) entry which is preliminary data.</text>
</comment>
<dbReference type="AlphaFoldDB" id="A0A3M0IKF1"/>